<reference evidence="3" key="1">
    <citation type="submission" date="2025-08" db="UniProtKB">
        <authorList>
            <consortium name="RefSeq"/>
        </authorList>
    </citation>
    <scope>IDENTIFICATION</scope>
    <source>
        <tissue evidence="3">Seedling</tissue>
    </source>
</reference>
<evidence type="ECO:0000313" key="2">
    <source>
        <dbReference type="Proteomes" id="UP001652623"/>
    </source>
</evidence>
<accession>A0ABM4AAG6</accession>
<dbReference type="PANTHER" id="PTHR35278">
    <property type="entry name" value="TRANSMEMBRANE PROTEIN-RELATED"/>
    <property type="match status" value="1"/>
</dbReference>
<keyword evidence="1" id="KW-0472">Membrane</keyword>
<protein>
    <submittedName>
        <fullName evidence="3">Uncharacterized protein LOC132803911</fullName>
    </submittedName>
</protein>
<feature type="transmembrane region" description="Helical" evidence="1">
    <location>
        <begin position="54"/>
        <end position="75"/>
    </location>
</feature>
<evidence type="ECO:0000256" key="1">
    <source>
        <dbReference type="SAM" id="Phobius"/>
    </source>
</evidence>
<proteinExistence type="predicted"/>
<keyword evidence="1" id="KW-1133">Transmembrane helix</keyword>
<organism evidence="2 3">
    <name type="scientific">Ziziphus jujuba</name>
    <name type="common">Chinese jujube</name>
    <name type="synonym">Ziziphus sativa</name>
    <dbReference type="NCBI Taxonomy" id="326968"/>
    <lineage>
        <taxon>Eukaryota</taxon>
        <taxon>Viridiplantae</taxon>
        <taxon>Streptophyta</taxon>
        <taxon>Embryophyta</taxon>
        <taxon>Tracheophyta</taxon>
        <taxon>Spermatophyta</taxon>
        <taxon>Magnoliopsida</taxon>
        <taxon>eudicotyledons</taxon>
        <taxon>Gunneridae</taxon>
        <taxon>Pentapetalae</taxon>
        <taxon>rosids</taxon>
        <taxon>fabids</taxon>
        <taxon>Rosales</taxon>
        <taxon>Rhamnaceae</taxon>
        <taxon>Paliureae</taxon>
        <taxon>Ziziphus</taxon>
    </lineage>
</organism>
<keyword evidence="2" id="KW-1185">Reference proteome</keyword>
<dbReference type="GeneID" id="132803911"/>
<dbReference type="Proteomes" id="UP001652623">
    <property type="component" value="Chromosome 5"/>
</dbReference>
<dbReference type="RefSeq" id="XP_060673715.1">
    <property type="nucleotide sequence ID" value="XM_060817732.1"/>
</dbReference>
<evidence type="ECO:0000313" key="3">
    <source>
        <dbReference type="RefSeq" id="XP_060673715.1"/>
    </source>
</evidence>
<dbReference type="PANTHER" id="PTHR35278:SF1">
    <property type="entry name" value="F8K7.16"/>
    <property type="match status" value="1"/>
</dbReference>
<sequence>MGNVIGSFFSGIGKAVGDLFGSPLDFLSGKSCSTTCGATWDFICYIENFCVANLLKMAMVVLLLYIVLLFFYLLYKLGICKCISRCLCRMIWASFASCFHALECCCTFMCVKLHLLKRMNRRQKTVVIEVFDTSDDDDEEDGSLFPYHAPNHMEKSRSVSRRRRDYRGAHLRKSLRPRKRNIRAGISRDLVYGNRRNYIKHDDGNVSRDNHLIRITRTSKVVHKGSKYYKAGVYGRKRL</sequence>
<name>A0ABM4AAG6_ZIZJJ</name>
<gene>
    <name evidence="3" type="primary">LOC132803911</name>
</gene>
<keyword evidence="1" id="KW-0812">Transmembrane</keyword>